<dbReference type="Proteomes" id="UP000282060">
    <property type="component" value="Unassembled WGS sequence"/>
</dbReference>
<evidence type="ECO:0000313" key="2">
    <source>
        <dbReference type="Proteomes" id="UP000282060"/>
    </source>
</evidence>
<accession>A0A431WE68</accession>
<dbReference type="AlphaFoldDB" id="A0A431WE68"/>
<proteinExistence type="predicted"/>
<reference evidence="1 2" key="1">
    <citation type="submission" date="2018-12" db="EMBL/GenBank/DDBJ databases">
        <authorList>
            <person name="Yu L."/>
        </authorList>
    </citation>
    <scope>NUCLEOTIDE SEQUENCE [LARGE SCALE GENOMIC DNA]</scope>
    <source>
        <strain evidence="1 2">HAW-EB5</strain>
    </source>
</reference>
<organism evidence="1 2">
    <name type="scientific">Shewanella atlantica</name>
    <dbReference type="NCBI Taxonomy" id="271099"/>
    <lineage>
        <taxon>Bacteria</taxon>
        <taxon>Pseudomonadati</taxon>
        <taxon>Pseudomonadota</taxon>
        <taxon>Gammaproteobacteria</taxon>
        <taxon>Alteromonadales</taxon>
        <taxon>Shewanellaceae</taxon>
        <taxon>Shewanella</taxon>
    </lineage>
</organism>
<name>A0A431WE68_9GAMM</name>
<dbReference type="EMBL" id="RXNV01000002">
    <property type="protein sequence ID" value="RTR33618.1"/>
    <property type="molecule type" value="Genomic_DNA"/>
</dbReference>
<dbReference type="RefSeq" id="WP_148103054.1">
    <property type="nucleotide sequence ID" value="NZ_RXNV01000002.1"/>
</dbReference>
<gene>
    <name evidence="1" type="ORF">EKG39_07820</name>
</gene>
<sequence>MINLLILTGALLNSTPIAVQNPVQNTPNDLMSKFNSEPNITLVDHWSVDENFSYSISSLTKEIERELQNQLAQIFNAEMNPETSKSPLDEIAISNNY</sequence>
<keyword evidence="2" id="KW-1185">Reference proteome</keyword>
<evidence type="ECO:0000313" key="1">
    <source>
        <dbReference type="EMBL" id="RTR33618.1"/>
    </source>
</evidence>
<protein>
    <submittedName>
        <fullName evidence="1">Uncharacterized protein</fullName>
    </submittedName>
</protein>
<comment type="caution">
    <text evidence="1">The sequence shown here is derived from an EMBL/GenBank/DDBJ whole genome shotgun (WGS) entry which is preliminary data.</text>
</comment>